<name>A0A917SEY5_9ACTN</name>
<keyword evidence="3" id="KW-1185">Reference proteome</keyword>
<reference evidence="2" key="1">
    <citation type="journal article" date="2014" name="Int. J. Syst. Evol. Microbiol.">
        <title>Complete genome sequence of Corynebacterium casei LMG S-19264T (=DSM 44701T), isolated from a smear-ripened cheese.</title>
        <authorList>
            <consortium name="US DOE Joint Genome Institute (JGI-PGF)"/>
            <person name="Walter F."/>
            <person name="Albersmeier A."/>
            <person name="Kalinowski J."/>
            <person name="Ruckert C."/>
        </authorList>
    </citation>
    <scope>NUCLEOTIDE SEQUENCE</scope>
    <source>
        <strain evidence="2">CGMCC 4.7306</strain>
    </source>
</reference>
<feature type="domain" description="Transposase IS116/IS110/IS902 C-terminal" evidence="1">
    <location>
        <begin position="16"/>
        <end position="79"/>
    </location>
</feature>
<comment type="caution">
    <text evidence="2">The sequence shown here is derived from an EMBL/GenBank/DDBJ whole genome shotgun (WGS) entry which is preliminary data.</text>
</comment>
<dbReference type="Pfam" id="PF02371">
    <property type="entry name" value="Transposase_20"/>
    <property type="match status" value="1"/>
</dbReference>
<organism evidence="2 3">
    <name type="scientific">Microlunatus endophyticus</name>
    <dbReference type="NCBI Taxonomy" id="1716077"/>
    <lineage>
        <taxon>Bacteria</taxon>
        <taxon>Bacillati</taxon>
        <taxon>Actinomycetota</taxon>
        <taxon>Actinomycetes</taxon>
        <taxon>Propionibacteriales</taxon>
        <taxon>Propionibacteriaceae</taxon>
        <taxon>Microlunatus</taxon>
    </lineage>
</organism>
<proteinExistence type="predicted"/>
<sequence>MDKELAAEALTDSAVARLMTIPGVDAIAGIAIVAAVGDFSRFDSPDKLVSYVGLNPRVRQSGNSAPVHGRICMGASPRLAAPTSAVCWSKPPGRPAERLDRCGRFINASKLAAAFRKRSSQPRGR</sequence>
<dbReference type="GO" id="GO:0003677">
    <property type="term" value="F:DNA binding"/>
    <property type="evidence" value="ECO:0007669"/>
    <property type="project" value="InterPro"/>
</dbReference>
<evidence type="ECO:0000313" key="2">
    <source>
        <dbReference type="EMBL" id="GGL76752.1"/>
    </source>
</evidence>
<evidence type="ECO:0000259" key="1">
    <source>
        <dbReference type="Pfam" id="PF02371"/>
    </source>
</evidence>
<dbReference type="GO" id="GO:0004803">
    <property type="term" value="F:transposase activity"/>
    <property type="evidence" value="ECO:0007669"/>
    <property type="project" value="InterPro"/>
</dbReference>
<dbReference type="PANTHER" id="PTHR33055">
    <property type="entry name" value="TRANSPOSASE FOR INSERTION SEQUENCE ELEMENT IS1111A"/>
    <property type="match status" value="1"/>
</dbReference>
<gene>
    <name evidence="2" type="ORF">GCM10011575_38600</name>
</gene>
<dbReference type="InterPro" id="IPR047650">
    <property type="entry name" value="Transpos_IS110"/>
</dbReference>
<accession>A0A917SEY5</accession>
<dbReference type="Proteomes" id="UP000613840">
    <property type="component" value="Unassembled WGS sequence"/>
</dbReference>
<dbReference type="AlphaFoldDB" id="A0A917SEY5"/>
<dbReference type="InterPro" id="IPR003346">
    <property type="entry name" value="Transposase_20"/>
</dbReference>
<protein>
    <recommendedName>
        <fullName evidence="1">Transposase IS116/IS110/IS902 C-terminal domain-containing protein</fullName>
    </recommendedName>
</protein>
<reference evidence="2" key="2">
    <citation type="submission" date="2020-09" db="EMBL/GenBank/DDBJ databases">
        <authorList>
            <person name="Sun Q."/>
            <person name="Zhou Y."/>
        </authorList>
    </citation>
    <scope>NUCLEOTIDE SEQUENCE</scope>
    <source>
        <strain evidence="2">CGMCC 4.7306</strain>
    </source>
</reference>
<evidence type="ECO:0000313" key="3">
    <source>
        <dbReference type="Proteomes" id="UP000613840"/>
    </source>
</evidence>
<dbReference type="EMBL" id="BMMZ01000012">
    <property type="protein sequence ID" value="GGL76752.1"/>
    <property type="molecule type" value="Genomic_DNA"/>
</dbReference>
<dbReference type="GO" id="GO:0006313">
    <property type="term" value="P:DNA transposition"/>
    <property type="evidence" value="ECO:0007669"/>
    <property type="project" value="InterPro"/>
</dbReference>